<feature type="domain" description="SF3 helicase" evidence="4">
    <location>
        <begin position="619"/>
        <end position="780"/>
    </location>
</feature>
<dbReference type="PANTHER" id="PTHR35372:SF2">
    <property type="entry name" value="SF3 HELICASE DOMAIN-CONTAINING PROTEIN"/>
    <property type="match status" value="1"/>
</dbReference>
<accession>A0A6C0D346</accession>
<dbReference type="InterPro" id="IPR014818">
    <property type="entry name" value="Phage/plasmid_primase_P4_C"/>
</dbReference>
<dbReference type="InterPro" id="IPR056443">
    <property type="entry name" value="AEP_C962R"/>
</dbReference>
<name>A0A6C0D346_9ZZZZ</name>
<keyword evidence="3" id="KW-0067">ATP-binding</keyword>
<reference evidence="5" key="1">
    <citation type="journal article" date="2020" name="Nature">
        <title>Giant virus diversity and host interactions through global metagenomics.</title>
        <authorList>
            <person name="Schulz F."/>
            <person name="Roux S."/>
            <person name="Paez-Espino D."/>
            <person name="Jungbluth S."/>
            <person name="Walsh D.A."/>
            <person name="Denef V.J."/>
            <person name="McMahon K.D."/>
            <person name="Konstantinidis K.T."/>
            <person name="Eloe-Fadrosh E.A."/>
            <person name="Kyrpides N.C."/>
            <person name="Woyke T."/>
        </authorList>
    </citation>
    <scope>NUCLEOTIDE SEQUENCE</scope>
    <source>
        <strain evidence="5">GVMAG-M-3300023174-107</strain>
    </source>
</reference>
<evidence type="ECO:0000313" key="5">
    <source>
        <dbReference type="EMBL" id="QHT10319.1"/>
    </source>
</evidence>
<evidence type="ECO:0000259" key="4">
    <source>
        <dbReference type="PROSITE" id="PS51206"/>
    </source>
</evidence>
<dbReference type="InterPro" id="IPR006500">
    <property type="entry name" value="Helicase_put_C_phage/plasmid"/>
</dbReference>
<dbReference type="AlphaFoldDB" id="A0A6C0D346"/>
<dbReference type="InterPro" id="IPR014819">
    <property type="entry name" value="PriCT_2"/>
</dbReference>
<keyword evidence="1" id="KW-0547">Nucleotide-binding</keyword>
<dbReference type="Pfam" id="PF08707">
    <property type="entry name" value="PriCT_2"/>
    <property type="match status" value="1"/>
</dbReference>
<dbReference type="GO" id="GO:0016817">
    <property type="term" value="F:hydrolase activity, acting on acid anhydrides"/>
    <property type="evidence" value="ECO:0007669"/>
    <property type="project" value="InterPro"/>
</dbReference>
<proteinExistence type="predicted"/>
<dbReference type="InterPro" id="IPR045455">
    <property type="entry name" value="NrS-1_pol-like_helicase"/>
</dbReference>
<dbReference type="Gene3D" id="3.40.50.300">
    <property type="entry name" value="P-loop containing nucleotide triphosphate hydrolases"/>
    <property type="match status" value="1"/>
</dbReference>
<protein>
    <recommendedName>
        <fullName evidence="4">SF3 helicase domain-containing protein</fullName>
    </recommendedName>
</protein>
<dbReference type="Pfam" id="PF08706">
    <property type="entry name" value="D5_N"/>
    <property type="match status" value="1"/>
</dbReference>
<dbReference type="Pfam" id="PF19263">
    <property type="entry name" value="DUF5906"/>
    <property type="match status" value="1"/>
</dbReference>
<dbReference type="PANTHER" id="PTHR35372">
    <property type="entry name" value="ATP BINDING PROTEIN-RELATED"/>
    <property type="match status" value="1"/>
</dbReference>
<dbReference type="PROSITE" id="PS51206">
    <property type="entry name" value="SF3_HELICASE_1"/>
    <property type="match status" value="1"/>
</dbReference>
<evidence type="ECO:0000256" key="1">
    <source>
        <dbReference type="ARBA" id="ARBA00022741"/>
    </source>
</evidence>
<dbReference type="InterPro" id="IPR014015">
    <property type="entry name" value="Helicase_SF3_DNA-vir"/>
</dbReference>
<dbReference type="InterPro" id="IPR051620">
    <property type="entry name" value="ORF904-like_C"/>
</dbReference>
<dbReference type="GO" id="GO:0005524">
    <property type="term" value="F:ATP binding"/>
    <property type="evidence" value="ECO:0007669"/>
    <property type="project" value="UniProtKB-KW"/>
</dbReference>
<dbReference type="Pfam" id="PF23162">
    <property type="entry name" value="AEP_C962R"/>
    <property type="match status" value="1"/>
</dbReference>
<evidence type="ECO:0000256" key="2">
    <source>
        <dbReference type="ARBA" id="ARBA00022801"/>
    </source>
</evidence>
<dbReference type="EMBL" id="MN739520">
    <property type="protein sequence ID" value="QHT10319.1"/>
    <property type="molecule type" value="Genomic_DNA"/>
</dbReference>
<dbReference type="NCBIfam" id="TIGR01613">
    <property type="entry name" value="primase_Cterm"/>
    <property type="match status" value="1"/>
</dbReference>
<sequence>MALDNFLKRFICKDPKEHNYTKIASQKLNIFGGSFTIPSSDIDDFYRVYTKHVFEERKQAYLTEKQLDEGPILIDLDFRYDSSVEERQHTKEHIVDFIQLVLENINKIVENNGKPITCFVFEKDNVNMQDTLTKDGIHIMIHLKMDYVMKLILRKALVEEIGDIWSDIPITNTWSDVLDEKVFEGHANWQLFGSRKPGNEDYKLSCMFQCNYAKDESDTCTWNIKEEKIKPEWIMANFKQLTCRDSVQVYMPLNENMKEDYEKFSEERKRKRKVIIKNKVKLLSNISSNIQPYEIKNQEQLDEYIEDYISNLPATDYLIKEAHAYTMILPVEYWGAGSYSKWIRVGWALKNTDPRLFITWLKFSSQYAEFDYDSIPEMFDKWSNFDSYNKEGLTLRSIMYWCKSSNEKEFYEIRSKTIHYYVFYSIDHNTEFDLAMVLYQMNKDSFTCVSIKDSVWYEFISNRWQIIDDGISVRSKISTDMYNVYHKLMKQKENETLVKAPTKEDANANSEGKEQILKFVKTAALLKKTSSKNNIMKEAKEIFYDKEFYSKLNTNNYLIGCNNCIIDFNNKVHRKGKHDDYISKTTGIDYYPLSHYEKHKPEVIREIDTFMSQLFPEDELKQYMMEHLASTLLGNNENQTFNIYIGTGANGKSKLIDLMGKVLGEYKGTVPITLITQKRNSIGSTSSEVAQLIGVRYAVMQEPSNGDKINEGIMKEITGGDPIQCRALFKDSVTFIPQFKLAVATNCFPEMTATDDGTWRRVRAVEYKSKFTNNPYNDPQFPKEDYPYQYKIDPKIDEKFETWAPVFLSMLVQIAYETQGKVKDCEAVMKKSQDYRKEQDVFLEFTSSCIQTSVSGDKLKISIVKDCFKNWYSSNYGNGKNPPYKQLLDYMGKKYGRTSDGWNNISIVEL</sequence>
<evidence type="ECO:0000256" key="3">
    <source>
        <dbReference type="ARBA" id="ARBA00022840"/>
    </source>
</evidence>
<dbReference type="SUPFAM" id="SSF52540">
    <property type="entry name" value="P-loop containing nucleoside triphosphate hydrolases"/>
    <property type="match status" value="1"/>
</dbReference>
<keyword evidence="2" id="KW-0378">Hydrolase</keyword>
<dbReference type="InterPro" id="IPR027417">
    <property type="entry name" value="P-loop_NTPase"/>
</dbReference>
<organism evidence="5">
    <name type="scientific">viral metagenome</name>
    <dbReference type="NCBI Taxonomy" id="1070528"/>
    <lineage>
        <taxon>unclassified sequences</taxon>
        <taxon>metagenomes</taxon>
        <taxon>organismal metagenomes</taxon>
    </lineage>
</organism>